<evidence type="ECO:0000313" key="2">
    <source>
        <dbReference type="Proteomes" id="UP000821845"/>
    </source>
</evidence>
<organism evidence="1 2">
    <name type="scientific">Hyalomma asiaticum</name>
    <name type="common">Tick</name>
    <dbReference type="NCBI Taxonomy" id="266040"/>
    <lineage>
        <taxon>Eukaryota</taxon>
        <taxon>Metazoa</taxon>
        <taxon>Ecdysozoa</taxon>
        <taxon>Arthropoda</taxon>
        <taxon>Chelicerata</taxon>
        <taxon>Arachnida</taxon>
        <taxon>Acari</taxon>
        <taxon>Parasitiformes</taxon>
        <taxon>Ixodida</taxon>
        <taxon>Ixodoidea</taxon>
        <taxon>Ixodidae</taxon>
        <taxon>Hyalomminae</taxon>
        <taxon>Hyalomma</taxon>
    </lineage>
</organism>
<keyword evidence="2" id="KW-1185">Reference proteome</keyword>
<proteinExistence type="predicted"/>
<gene>
    <name evidence="1" type="ORF">HPB50_001108</name>
</gene>
<dbReference type="EMBL" id="CM023486">
    <property type="protein sequence ID" value="KAH6927232.1"/>
    <property type="molecule type" value="Genomic_DNA"/>
</dbReference>
<evidence type="ECO:0000313" key="1">
    <source>
        <dbReference type="EMBL" id="KAH6927232.1"/>
    </source>
</evidence>
<protein>
    <submittedName>
        <fullName evidence="1">Uncharacterized protein</fullName>
    </submittedName>
</protein>
<accession>A0ACB7S242</accession>
<dbReference type="Proteomes" id="UP000821845">
    <property type="component" value="Chromosome 6"/>
</dbReference>
<comment type="caution">
    <text evidence="1">The sequence shown here is derived from an EMBL/GenBank/DDBJ whole genome shotgun (WGS) entry which is preliminary data.</text>
</comment>
<name>A0ACB7S242_HYAAI</name>
<sequence length="307" mass="34735">MAAGIADFKGPYTLSRVGTNRQQFEAAVTASTAESPVATTSQGNLICFDEAGATHEARPSAHSVFEGMRHISRSPLPEFAESREALRSAAKRMVRMDLPTYSGYHDLVSANEYFDRMLTYQQAAGLSDGEVLERVVPVSLTDEAAHYQCRLRRELEVRTQHLDKPLLEYVRAMDEFYRIAGPTAPNYEKVEARKFRDLNELATEAKCTQADMLASRAYRAPPPASQALEPRCSWNGDNYRTRPHDGRSSSGWGLSDRAPDRYTYAMRAAYAIDGRSTQNHVRYDDARMPEQRAPEREHFVERSSEWR</sequence>
<reference evidence="1" key="1">
    <citation type="submission" date="2020-05" db="EMBL/GenBank/DDBJ databases">
        <title>Large-scale comparative analyses of tick genomes elucidate their genetic diversity and vector capacities.</title>
        <authorList>
            <person name="Jia N."/>
            <person name="Wang J."/>
            <person name="Shi W."/>
            <person name="Du L."/>
            <person name="Sun Y."/>
            <person name="Zhan W."/>
            <person name="Jiang J."/>
            <person name="Wang Q."/>
            <person name="Zhang B."/>
            <person name="Ji P."/>
            <person name="Sakyi L.B."/>
            <person name="Cui X."/>
            <person name="Yuan T."/>
            <person name="Jiang B."/>
            <person name="Yang W."/>
            <person name="Lam T.T.-Y."/>
            <person name="Chang Q."/>
            <person name="Ding S."/>
            <person name="Wang X."/>
            <person name="Zhu J."/>
            <person name="Ruan X."/>
            <person name="Zhao L."/>
            <person name="Wei J."/>
            <person name="Que T."/>
            <person name="Du C."/>
            <person name="Cheng J."/>
            <person name="Dai P."/>
            <person name="Han X."/>
            <person name="Huang E."/>
            <person name="Gao Y."/>
            <person name="Liu J."/>
            <person name="Shao H."/>
            <person name="Ye R."/>
            <person name="Li L."/>
            <person name="Wei W."/>
            <person name="Wang X."/>
            <person name="Wang C."/>
            <person name="Yang T."/>
            <person name="Huo Q."/>
            <person name="Li W."/>
            <person name="Guo W."/>
            <person name="Chen H."/>
            <person name="Zhou L."/>
            <person name="Ni X."/>
            <person name="Tian J."/>
            <person name="Zhou Y."/>
            <person name="Sheng Y."/>
            <person name="Liu T."/>
            <person name="Pan Y."/>
            <person name="Xia L."/>
            <person name="Li J."/>
            <person name="Zhao F."/>
            <person name="Cao W."/>
        </authorList>
    </citation>
    <scope>NUCLEOTIDE SEQUENCE</scope>
    <source>
        <strain evidence="1">Hyas-2018</strain>
    </source>
</reference>